<dbReference type="Proteomes" id="UP000694420">
    <property type="component" value="Unplaced"/>
</dbReference>
<organism evidence="1 2">
    <name type="scientific">Nothoprocta perdicaria</name>
    <name type="common">Chilean tinamou</name>
    <name type="synonym">Crypturus perdicarius</name>
    <dbReference type="NCBI Taxonomy" id="30464"/>
    <lineage>
        <taxon>Eukaryota</taxon>
        <taxon>Metazoa</taxon>
        <taxon>Chordata</taxon>
        <taxon>Craniata</taxon>
        <taxon>Vertebrata</taxon>
        <taxon>Euteleostomi</taxon>
        <taxon>Archelosauria</taxon>
        <taxon>Archosauria</taxon>
        <taxon>Dinosauria</taxon>
        <taxon>Saurischia</taxon>
        <taxon>Theropoda</taxon>
        <taxon>Coelurosauria</taxon>
        <taxon>Aves</taxon>
        <taxon>Palaeognathae</taxon>
        <taxon>Tinamiformes</taxon>
        <taxon>Tinamidae</taxon>
        <taxon>Nothoprocta</taxon>
    </lineage>
</organism>
<dbReference type="GO" id="GO:0005739">
    <property type="term" value="C:mitochondrion"/>
    <property type="evidence" value="ECO:0007669"/>
    <property type="project" value="InterPro"/>
</dbReference>
<protein>
    <submittedName>
        <fullName evidence="1">Uncharacterized protein</fullName>
    </submittedName>
</protein>
<reference evidence="1" key="2">
    <citation type="submission" date="2025-09" db="UniProtKB">
        <authorList>
            <consortium name="Ensembl"/>
        </authorList>
    </citation>
    <scope>IDENTIFICATION</scope>
</reference>
<dbReference type="PANTHER" id="PTHR14700">
    <property type="entry name" value="PENTATRICOPEPTIDE REPEAT-CONTAINING PROTEIN 2, MITOCHONDRIAL"/>
    <property type="match status" value="1"/>
</dbReference>
<dbReference type="InterPro" id="IPR034629">
    <property type="entry name" value="PTCD2"/>
</dbReference>
<sequence length="94" mass="11207">PACWQVCGKRYLLTEDDIKLQEFQQTKVVIRNEIQGPYFKSIKEKIKKNEIIFKHELQILLHLCQTTCDVELARDAIYRCFGSSLRNEKTRRTF</sequence>
<dbReference type="GO" id="GO:0007005">
    <property type="term" value="P:mitochondrion organization"/>
    <property type="evidence" value="ECO:0007669"/>
    <property type="project" value="TreeGrafter"/>
</dbReference>
<dbReference type="GO" id="GO:0050684">
    <property type="term" value="P:regulation of mRNA processing"/>
    <property type="evidence" value="ECO:0007669"/>
    <property type="project" value="InterPro"/>
</dbReference>
<dbReference type="GO" id="GO:0003723">
    <property type="term" value="F:RNA binding"/>
    <property type="evidence" value="ECO:0007669"/>
    <property type="project" value="TreeGrafter"/>
</dbReference>
<evidence type="ECO:0000313" key="1">
    <source>
        <dbReference type="Ensembl" id="ENSNPEP00000021456.1"/>
    </source>
</evidence>
<name>A0A8C6ZZB2_NOTPE</name>
<evidence type="ECO:0000313" key="2">
    <source>
        <dbReference type="Proteomes" id="UP000694420"/>
    </source>
</evidence>
<dbReference type="Ensembl" id="ENSNPET00000022006.1">
    <property type="protein sequence ID" value="ENSNPEP00000021456.1"/>
    <property type="gene ID" value="ENSNPEG00000015913.1"/>
</dbReference>
<keyword evidence="2" id="KW-1185">Reference proteome</keyword>
<dbReference type="AlphaFoldDB" id="A0A8C6ZZB2"/>
<reference evidence="1" key="1">
    <citation type="submission" date="2025-08" db="UniProtKB">
        <authorList>
            <consortium name="Ensembl"/>
        </authorList>
    </citation>
    <scope>IDENTIFICATION</scope>
</reference>
<proteinExistence type="predicted"/>
<accession>A0A8C6ZZB2</accession>
<dbReference type="PANTHER" id="PTHR14700:SF0">
    <property type="entry name" value="PENTATRICOPEPTIDE REPEAT-CONTAINING PROTEIN 2, MITOCHONDRIAL"/>
    <property type="match status" value="1"/>
</dbReference>